<gene>
    <name evidence="2" type="ORF">Pla175_14180</name>
</gene>
<keyword evidence="3" id="KW-1185">Reference proteome</keyword>
<proteinExistence type="predicted"/>
<dbReference type="AlphaFoldDB" id="A0A518D991"/>
<accession>A0A518D991</accession>
<name>A0A518D991_9BACT</name>
<dbReference type="EMBL" id="CP036291">
    <property type="protein sequence ID" value="QDU88048.1"/>
    <property type="molecule type" value="Genomic_DNA"/>
</dbReference>
<evidence type="ECO:0000313" key="3">
    <source>
        <dbReference type="Proteomes" id="UP000317429"/>
    </source>
</evidence>
<feature type="compositionally biased region" description="Polar residues" evidence="1">
    <location>
        <begin position="92"/>
        <end position="109"/>
    </location>
</feature>
<dbReference type="Proteomes" id="UP000317429">
    <property type="component" value="Chromosome"/>
</dbReference>
<reference evidence="2 3" key="1">
    <citation type="submission" date="2019-02" db="EMBL/GenBank/DDBJ databases">
        <title>Deep-cultivation of Planctomycetes and their phenomic and genomic characterization uncovers novel biology.</title>
        <authorList>
            <person name="Wiegand S."/>
            <person name="Jogler M."/>
            <person name="Boedeker C."/>
            <person name="Pinto D."/>
            <person name="Vollmers J."/>
            <person name="Rivas-Marin E."/>
            <person name="Kohn T."/>
            <person name="Peeters S.H."/>
            <person name="Heuer A."/>
            <person name="Rast P."/>
            <person name="Oberbeckmann S."/>
            <person name="Bunk B."/>
            <person name="Jeske O."/>
            <person name="Meyerdierks A."/>
            <person name="Storesund J.E."/>
            <person name="Kallscheuer N."/>
            <person name="Luecker S."/>
            <person name="Lage O.M."/>
            <person name="Pohl T."/>
            <person name="Merkel B.J."/>
            <person name="Hornburger P."/>
            <person name="Mueller R.-W."/>
            <person name="Bruemmer F."/>
            <person name="Labrenz M."/>
            <person name="Spormann A.M."/>
            <person name="Op den Camp H."/>
            <person name="Overmann J."/>
            <person name="Amann R."/>
            <person name="Jetten M.S.M."/>
            <person name="Mascher T."/>
            <person name="Medema M.H."/>
            <person name="Devos D.P."/>
            <person name="Kaster A.-K."/>
            <person name="Ovreas L."/>
            <person name="Rohde M."/>
            <person name="Galperin M.Y."/>
            <person name="Jogler C."/>
        </authorList>
    </citation>
    <scope>NUCLEOTIDE SEQUENCE [LARGE SCALE GENOMIC DNA]</scope>
    <source>
        <strain evidence="2 3">Pla175</strain>
    </source>
</reference>
<evidence type="ECO:0000256" key="1">
    <source>
        <dbReference type="SAM" id="MobiDB-lite"/>
    </source>
</evidence>
<organism evidence="2 3">
    <name type="scientific">Pirellulimonas nuda</name>
    <dbReference type="NCBI Taxonomy" id="2528009"/>
    <lineage>
        <taxon>Bacteria</taxon>
        <taxon>Pseudomonadati</taxon>
        <taxon>Planctomycetota</taxon>
        <taxon>Planctomycetia</taxon>
        <taxon>Pirellulales</taxon>
        <taxon>Lacipirellulaceae</taxon>
        <taxon>Pirellulimonas</taxon>
    </lineage>
</organism>
<feature type="region of interest" description="Disordered" evidence="1">
    <location>
        <begin position="86"/>
        <end position="122"/>
    </location>
</feature>
<sequence length="122" mass="13648">MTFVMHYEHDISFAGNHLIDRDYCYIERMIPVHFSDSNREKDNFVFTADGLPLTGITHPTLHPVNPAHPVIRSIVPQKCVGSRFKNWPLPSSPTNAPSRTATSPRTVTHSGRPICSQPSNAL</sequence>
<evidence type="ECO:0000313" key="2">
    <source>
        <dbReference type="EMBL" id="QDU88048.1"/>
    </source>
</evidence>
<dbReference type="KEGG" id="pnd:Pla175_14180"/>
<protein>
    <submittedName>
        <fullName evidence="2">Uncharacterized protein</fullName>
    </submittedName>
</protein>